<feature type="domain" description="Sodium/calcium exchanger membrane region" evidence="7">
    <location>
        <begin position="384"/>
        <end position="546"/>
    </location>
</feature>
<evidence type="ECO:0000313" key="8">
    <source>
        <dbReference type="EMBL" id="CAK92879.1"/>
    </source>
</evidence>
<protein>
    <recommendedName>
        <fullName evidence="7">Sodium/calcium exchanger membrane region domain-containing protein</fullName>
    </recommendedName>
</protein>
<keyword evidence="2" id="KW-0813">Transport</keyword>
<sequence>MDNLCKYENIQESSDRCLYVQTNCNNQSKIAFTQLFYCQFDENYILVLIFIVNLSINIQPFFFFVMFNLLSKTAENYLSPAVAHIAKYFKLSQTLSGITLIALANGAPDVITAIIATGEDDQGVLIAVGSIFGSGLFMTTFVLGSVLYYSKHILVNKVSLTRDLIFNILGIGSIITFGYIGYISNQFSILFVSLYIMYIFVVMLNEKSEIKHCQENLQIIKKQEHHEEQQGLLSEEEYQQPQQIDEVKPFKYFGNEQQSLEFEEQQVNLYLTESCDDEDEEQVVIAFSKQSPFQKLQTILTMGFDLISKYTEGKKQQNKIKTSIQLLFTPLLLLLVLDIYDSLLFDQPLWLYVVCIALILAVYHYCHQIPFIVQYSLINQALTIWSAICSIVWCKLIVEVLVDFIVLIQTLTGISPSYLGMTFLAFGNSACDFLVNTQLAKMGLGIMAITGCFAGAFFNLNVGFGIALLKQTWNGTNIQFPLFISDEANSHLINPQTTLIIQLLLIFSLLNMASTLLLSVILKFQLKKQLSYYYFTYYFIVLTTLTMITFFVN</sequence>
<organism evidence="8 9">
    <name type="scientific">Paramecium tetraurelia</name>
    <dbReference type="NCBI Taxonomy" id="5888"/>
    <lineage>
        <taxon>Eukaryota</taxon>
        <taxon>Sar</taxon>
        <taxon>Alveolata</taxon>
        <taxon>Ciliophora</taxon>
        <taxon>Intramacronucleata</taxon>
        <taxon>Oligohymenophorea</taxon>
        <taxon>Peniculida</taxon>
        <taxon>Parameciidae</taxon>
        <taxon>Paramecium</taxon>
    </lineage>
</organism>
<feature type="transmembrane region" description="Helical" evidence="6">
    <location>
        <begin position="439"/>
        <end position="460"/>
    </location>
</feature>
<evidence type="ECO:0000256" key="6">
    <source>
        <dbReference type="SAM" id="Phobius"/>
    </source>
</evidence>
<dbReference type="GO" id="GO:0016020">
    <property type="term" value="C:membrane"/>
    <property type="evidence" value="ECO:0000318"/>
    <property type="project" value="GO_Central"/>
</dbReference>
<dbReference type="EMBL" id="CT868670">
    <property type="protein sequence ID" value="CAK92879.1"/>
    <property type="molecule type" value="Genomic_DNA"/>
</dbReference>
<keyword evidence="3 6" id="KW-0812">Transmembrane</keyword>
<feature type="transmembrane region" description="Helical" evidence="6">
    <location>
        <begin position="44"/>
        <end position="70"/>
    </location>
</feature>
<accession>A0EC62</accession>
<dbReference type="PANTHER" id="PTHR12266">
    <property type="entry name" value="NA+/CA2+ K+ INDEPENDENT EXCHANGER"/>
    <property type="match status" value="1"/>
</dbReference>
<feature type="transmembrane region" description="Helical" evidence="6">
    <location>
        <begin position="404"/>
        <end position="427"/>
    </location>
</feature>
<dbReference type="InterPro" id="IPR004837">
    <property type="entry name" value="NaCa_Exmemb"/>
</dbReference>
<feature type="transmembrane region" description="Helical" evidence="6">
    <location>
        <begin position="324"/>
        <end position="343"/>
    </location>
</feature>
<keyword evidence="5 6" id="KW-0472">Membrane</keyword>
<keyword evidence="4 6" id="KW-1133">Transmembrane helix</keyword>
<dbReference type="GO" id="GO:0006812">
    <property type="term" value="P:monoatomic cation transport"/>
    <property type="evidence" value="ECO:0000318"/>
    <property type="project" value="GO_Central"/>
</dbReference>
<dbReference type="RefSeq" id="XP_001460276.1">
    <property type="nucleotide sequence ID" value="XM_001460239.1"/>
</dbReference>
<dbReference type="InterPro" id="IPR044880">
    <property type="entry name" value="NCX_ion-bd_dom_sf"/>
</dbReference>
<dbReference type="STRING" id="5888.A0EC62"/>
<dbReference type="OMA" id="VKQPIDM"/>
<evidence type="ECO:0000256" key="2">
    <source>
        <dbReference type="ARBA" id="ARBA00022448"/>
    </source>
</evidence>
<keyword evidence="9" id="KW-1185">Reference proteome</keyword>
<feature type="transmembrane region" description="Helical" evidence="6">
    <location>
        <begin position="97"/>
        <end position="118"/>
    </location>
</feature>
<feature type="transmembrane region" description="Helical" evidence="6">
    <location>
        <begin position="186"/>
        <end position="204"/>
    </location>
</feature>
<proteinExistence type="predicted"/>
<feature type="transmembrane region" description="Helical" evidence="6">
    <location>
        <begin position="378"/>
        <end position="398"/>
    </location>
</feature>
<name>A0EC62_PARTE</name>
<dbReference type="Pfam" id="PF01699">
    <property type="entry name" value="Na_Ca_ex"/>
    <property type="match status" value="2"/>
</dbReference>
<dbReference type="Gene3D" id="1.20.1420.30">
    <property type="entry name" value="NCX, central ion-binding region"/>
    <property type="match status" value="2"/>
</dbReference>
<dbReference type="InterPro" id="IPR051359">
    <property type="entry name" value="CaCA_antiporter"/>
</dbReference>
<feature type="transmembrane region" description="Helical" evidence="6">
    <location>
        <begin position="124"/>
        <end position="148"/>
    </location>
</feature>
<dbReference type="AlphaFoldDB" id="A0EC62"/>
<feature type="transmembrane region" description="Helical" evidence="6">
    <location>
        <begin position="534"/>
        <end position="552"/>
    </location>
</feature>
<dbReference type="HOGENOM" id="CLU_004979_3_1_1"/>
<feature type="domain" description="Sodium/calcium exchanger membrane region" evidence="7">
    <location>
        <begin position="61"/>
        <end position="203"/>
    </location>
</feature>
<gene>
    <name evidence="8" type="ORF">GSPATT00025615001</name>
</gene>
<dbReference type="GeneID" id="5046061"/>
<dbReference type="eggNOG" id="KOG2399">
    <property type="taxonomic scope" value="Eukaryota"/>
</dbReference>
<feature type="transmembrane region" description="Helical" evidence="6">
    <location>
        <begin position="499"/>
        <end position="522"/>
    </location>
</feature>
<evidence type="ECO:0000313" key="9">
    <source>
        <dbReference type="Proteomes" id="UP000000600"/>
    </source>
</evidence>
<dbReference type="InParanoid" id="A0EC62"/>
<evidence type="ECO:0000256" key="1">
    <source>
        <dbReference type="ARBA" id="ARBA00004141"/>
    </source>
</evidence>
<dbReference type="PANTHER" id="PTHR12266:SF0">
    <property type="entry name" value="MITOCHONDRIAL SODIUM_CALCIUM EXCHANGER PROTEIN"/>
    <property type="match status" value="1"/>
</dbReference>
<dbReference type="Proteomes" id="UP000000600">
    <property type="component" value="Unassembled WGS sequence"/>
</dbReference>
<evidence type="ECO:0000256" key="4">
    <source>
        <dbReference type="ARBA" id="ARBA00022989"/>
    </source>
</evidence>
<evidence type="ECO:0000256" key="5">
    <source>
        <dbReference type="ARBA" id="ARBA00023136"/>
    </source>
</evidence>
<feature type="transmembrane region" description="Helical" evidence="6">
    <location>
        <begin position="160"/>
        <end position="180"/>
    </location>
</feature>
<reference evidence="8 9" key="1">
    <citation type="journal article" date="2006" name="Nature">
        <title>Global trends of whole-genome duplications revealed by the ciliate Paramecium tetraurelia.</title>
        <authorList>
            <consortium name="Genoscope"/>
            <person name="Aury J.-M."/>
            <person name="Jaillon O."/>
            <person name="Duret L."/>
            <person name="Noel B."/>
            <person name="Jubin C."/>
            <person name="Porcel B.M."/>
            <person name="Segurens B."/>
            <person name="Daubin V."/>
            <person name="Anthouard V."/>
            <person name="Aiach N."/>
            <person name="Arnaiz O."/>
            <person name="Billaut A."/>
            <person name="Beisson J."/>
            <person name="Blanc I."/>
            <person name="Bouhouche K."/>
            <person name="Camara F."/>
            <person name="Duharcourt S."/>
            <person name="Guigo R."/>
            <person name="Gogendeau D."/>
            <person name="Katinka M."/>
            <person name="Keller A.-M."/>
            <person name="Kissmehl R."/>
            <person name="Klotz C."/>
            <person name="Koll F."/>
            <person name="Le Moue A."/>
            <person name="Lepere C."/>
            <person name="Malinsky S."/>
            <person name="Nowacki M."/>
            <person name="Nowak J.K."/>
            <person name="Plattner H."/>
            <person name="Poulain J."/>
            <person name="Ruiz F."/>
            <person name="Serrano V."/>
            <person name="Zagulski M."/>
            <person name="Dessen P."/>
            <person name="Betermier M."/>
            <person name="Weissenbach J."/>
            <person name="Scarpelli C."/>
            <person name="Schachter V."/>
            <person name="Sperling L."/>
            <person name="Meyer E."/>
            <person name="Cohen J."/>
            <person name="Wincker P."/>
        </authorList>
    </citation>
    <scope>NUCLEOTIDE SEQUENCE [LARGE SCALE GENOMIC DNA]</scope>
    <source>
        <strain evidence="8 9">Stock d4-2</strain>
    </source>
</reference>
<evidence type="ECO:0000256" key="3">
    <source>
        <dbReference type="ARBA" id="ARBA00022692"/>
    </source>
</evidence>
<dbReference type="GO" id="GO:0008324">
    <property type="term" value="F:monoatomic cation transmembrane transporter activity"/>
    <property type="evidence" value="ECO:0000318"/>
    <property type="project" value="GO_Central"/>
</dbReference>
<comment type="subcellular location">
    <subcellularLocation>
        <location evidence="1">Membrane</location>
        <topology evidence="1">Multi-pass membrane protein</topology>
    </subcellularLocation>
</comment>
<dbReference type="OrthoDB" id="417205at2759"/>
<feature type="transmembrane region" description="Helical" evidence="6">
    <location>
        <begin position="349"/>
        <end position="366"/>
    </location>
</feature>
<dbReference type="KEGG" id="ptm:GSPATT00025615001"/>
<evidence type="ECO:0000259" key="7">
    <source>
        <dbReference type="Pfam" id="PF01699"/>
    </source>
</evidence>